<gene>
    <name evidence="4" type="ORF">BJBARM5_0489</name>
</gene>
<keyword evidence="2 4" id="KW-0689">Ribosomal protein</keyword>
<evidence type="ECO:0000313" key="5">
    <source>
        <dbReference type="Proteomes" id="UP000009376"/>
    </source>
</evidence>
<name>D6GVH6_PARA5</name>
<sequence>MEIKFVINDPKNGKSVNKVLESDKADTVFGKKLGEEIDLSFIGMDGYSGVITGGSYMTGMPMSNDFGGSGLKKVLIGKSLGNKKNIRLRKSLAGNTIGQFTSQINVKIIKYGEKPLETAKTSNG</sequence>
<evidence type="ECO:0000256" key="2">
    <source>
        <dbReference type="ARBA" id="ARBA00022980"/>
    </source>
</evidence>
<proteinExistence type="inferred from homology"/>
<dbReference type="GO" id="GO:0006412">
    <property type="term" value="P:translation"/>
    <property type="evidence" value="ECO:0007669"/>
    <property type="project" value="InterPro"/>
</dbReference>
<evidence type="ECO:0000313" key="4">
    <source>
        <dbReference type="EMBL" id="EFD92814.1"/>
    </source>
</evidence>
<dbReference type="InterPro" id="IPR001377">
    <property type="entry name" value="Ribosomal_eS6"/>
</dbReference>
<dbReference type="Pfam" id="PF01092">
    <property type="entry name" value="Ribosomal_S6e"/>
    <property type="match status" value="1"/>
</dbReference>
<dbReference type="GO" id="GO:0005840">
    <property type="term" value="C:ribosome"/>
    <property type="evidence" value="ECO:0007669"/>
    <property type="project" value="UniProtKB-KW"/>
</dbReference>
<dbReference type="SMART" id="SM01405">
    <property type="entry name" value="Ribosomal_S6e"/>
    <property type="match status" value="1"/>
</dbReference>
<reference evidence="4 5" key="1">
    <citation type="journal article" date="2010" name="Proc. Natl. Acad. Sci. U.S.A.">
        <title>Enigmatic, ultrasmall, uncultivated Archaea.</title>
        <authorList>
            <person name="Baker B.J."/>
            <person name="Comolli L.R."/>
            <person name="Dick G.J."/>
            <person name="Hauser L.J."/>
            <person name="Hyatt D."/>
            <person name="Dill B.D."/>
            <person name="Land M.L."/>
            <person name="Verberkmoes N.C."/>
            <person name="Hettich R.L."/>
            <person name="Banfield J.F."/>
        </authorList>
    </citation>
    <scope>NUCLEOTIDE SEQUENCE [LARGE SCALE GENOMIC DNA]</scope>
</reference>
<dbReference type="AlphaFoldDB" id="D6GVH6"/>
<dbReference type="GO" id="GO:0003735">
    <property type="term" value="F:structural constituent of ribosome"/>
    <property type="evidence" value="ECO:0007669"/>
    <property type="project" value="InterPro"/>
</dbReference>
<protein>
    <submittedName>
        <fullName evidence="4">Ribosomal protein S6e</fullName>
    </submittedName>
</protein>
<dbReference type="EMBL" id="GG745553">
    <property type="protein sequence ID" value="EFD92814.1"/>
    <property type="molecule type" value="Genomic_DNA"/>
</dbReference>
<comment type="similarity">
    <text evidence="1">Belongs to the eukaryotic ribosomal protein eS6 family.</text>
</comment>
<dbReference type="GO" id="GO:1990904">
    <property type="term" value="C:ribonucleoprotein complex"/>
    <property type="evidence" value="ECO:0007669"/>
    <property type="project" value="UniProtKB-KW"/>
</dbReference>
<keyword evidence="3" id="KW-0687">Ribonucleoprotein</keyword>
<evidence type="ECO:0000256" key="1">
    <source>
        <dbReference type="ARBA" id="ARBA00009312"/>
    </source>
</evidence>
<organism evidence="4 5">
    <name type="scientific">Candidatus Parvarchaeum acidophilus ARMAN-5</name>
    <dbReference type="NCBI Taxonomy" id="662762"/>
    <lineage>
        <taxon>Archaea</taxon>
        <taxon>Candidatus Parvarchaeota</taxon>
        <taxon>Candidatus Parvarchaeum</taxon>
    </lineage>
</organism>
<evidence type="ECO:0000256" key="3">
    <source>
        <dbReference type="ARBA" id="ARBA00023274"/>
    </source>
</evidence>
<dbReference type="Proteomes" id="UP000009376">
    <property type="component" value="Unassembled WGS sequence"/>
</dbReference>
<accession>D6GVH6</accession>